<keyword evidence="4" id="KW-1185">Reference proteome</keyword>
<dbReference type="PANTHER" id="PTHR35705:SF2">
    <property type="entry name" value="WPP DOMAIN-INTERACTING TAIL-ANCHORED PROTEIN 2"/>
    <property type="match status" value="1"/>
</dbReference>
<organism evidence="3 4">
    <name type="scientific">Actinidia rufa</name>
    <dbReference type="NCBI Taxonomy" id="165716"/>
    <lineage>
        <taxon>Eukaryota</taxon>
        <taxon>Viridiplantae</taxon>
        <taxon>Streptophyta</taxon>
        <taxon>Embryophyta</taxon>
        <taxon>Tracheophyta</taxon>
        <taxon>Spermatophyta</taxon>
        <taxon>Magnoliopsida</taxon>
        <taxon>eudicotyledons</taxon>
        <taxon>Gunneridae</taxon>
        <taxon>Pentapetalae</taxon>
        <taxon>asterids</taxon>
        <taxon>Ericales</taxon>
        <taxon>Actinidiaceae</taxon>
        <taxon>Actinidia</taxon>
    </lineage>
</organism>
<proteinExistence type="predicted"/>
<feature type="region of interest" description="Disordered" evidence="2">
    <location>
        <begin position="170"/>
        <end position="192"/>
    </location>
</feature>
<evidence type="ECO:0000256" key="2">
    <source>
        <dbReference type="SAM" id="MobiDB-lite"/>
    </source>
</evidence>
<dbReference type="PANTHER" id="PTHR35705">
    <property type="entry name" value="WPP DOMAIN-INTERACTING TAIL-ANCHORED PROTEIN 1"/>
    <property type="match status" value="1"/>
</dbReference>
<accession>A0A7J0H5P4</accession>
<evidence type="ECO:0000313" key="3">
    <source>
        <dbReference type="EMBL" id="GFZ18351.1"/>
    </source>
</evidence>
<dbReference type="InterPro" id="IPR039976">
    <property type="entry name" value="WIT1/WIT2"/>
</dbReference>
<feature type="compositionally biased region" description="Basic and acidic residues" evidence="2">
    <location>
        <begin position="170"/>
        <end position="179"/>
    </location>
</feature>
<feature type="coiled-coil region" evidence="1">
    <location>
        <begin position="241"/>
        <end position="296"/>
    </location>
</feature>
<dbReference type="Proteomes" id="UP000585474">
    <property type="component" value="Unassembled WGS sequence"/>
</dbReference>
<protein>
    <submittedName>
        <fullName evidence="3">WPP domain-interacting protein 2</fullName>
    </submittedName>
</protein>
<evidence type="ECO:0000313" key="4">
    <source>
        <dbReference type="Proteomes" id="UP000585474"/>
    </source>
</evidence>
<reference evidence="3 4" key="1">
    <citation type="submission" date="2019-07" db="EMBL/GenBank/DDBJ databases">
        <title>De Novo Assembly of kiwifruit Actinidia rufa.</title>
        <authorList>
            <person name="Sugita-Konishi S."/>
            <person name="Sato K."/>
            <person name="Mori E."/>
            <person name="Abe Y."/>
            <person name="Kisaki G."/>
            <person name="Hamano K."/>
            <person name="Suezawa K."/>
            <person name="Otani M."/>
            <person name="Fukuda T."/>
            <person name="Manabe T."/>
            <person name="Gomi K."/>
            <person name="Tabuchi M."/>
            <person name="Akimitsu K."/>
            <person name="Kataoka I."/>
        </authorList>
    </citation>
    <scope>NUCLEOTIDE SEQUENCE [LARGE SCALE GENOMIC DNA]</scope>
    <source>
        <strain evidence="4">cv. Fuchu</strain>
    </source>
</reference>
<evidence type="ECO:0000256" key="1">
    <source>
        <dbReference type="SAM" id="Coils"/>
    </source>
</evidence>
<dbReference type="EMBL" id="BJWL01000027">
    <property type="protein sequence ID" value="GFZ18351.1"/>
    <property type="molecule type" value="Genomic_DNA"/>
</dbReference>
<sequence length="363" mass="41089">MDEFAADKADAGDLELGEVYTHESVGFDSKDVGEVGSTMRVLMRVDLDLTYSSEKLKISVFGHTTEVFIVMEVKLHDSNGGCWGTFLEVENFTEVLMGTSKELVGRLQLVQFSLNDSMQREDEAKRNLLDCMELERKETALKKTESRIAELITDNSEVCTLREKVKLLEKQHEESDSKLKNANASNEEKEEQHREMENIIESMKENVYIDASRAESARGQDNTSRAAEQLYAAIWDMETLIEDLKSKVSKAEVKTENAEEQCIVLSEANLELNKEVTFLRTEIERLETSLEQAGDAKVASAQDINVKTNVIMDIVVQLAMERERIEKQVLPLQSSGYVWIVICGGVYEGKGNYISLFSCHFPW</sequence>
<name>A0A7J0H5P4_9ERIC</name>
<dbReference type="AlphaFoldDB" id="A0A7J0H5P4"/>
<dbReference type="OrthoDB" id="1936068at2759"/>
<comment type="caution">
    <text evidence="3">The sequence shown here is derived from an EMBL/GenBank/DDBJ whole genome shotgun (WGS) entry which is preliminary data.</text>
</comment>
<keyword evidence="1" id="KW-0175">Coiled coil</keyword>
<gene>
    <name evidence="3" type="ORF">Acr_27g0000900</name>
</gene>